<dbReference type="Pfam" id="PF21787">
    <property type="entry name" value="TNP-like_RNaseH_N"/>
    <property type="match status" value="1"/>
</dbReference>
<dbReference type="Pfam" id="PF12017">
    <property type="entry name" value="Tnp_P_element"/>
    <property type="match status" value="1"/>
</dbReference>
<dbReference type="OrthoDB" id="6436418at2759"/>
<feature type="domain" description="THAP9-like helix-turn-helix" evidence="1">
    <location>
        <begin position="122"/>
        <end position="170"/>
    </location>
</feature>
<evidence type="ECO:0000259" key="1">
    <source>
        <dbReference type="Pfam" id="PF12017"/>
    </source>
</evidence>
<evidence type="ECO:0000313" key="4">
    <source>
        <dbReference type="Proteomes" id="UP000821853"/>
    </source>
</evidence>
<dbReference type="AlphaFoldDB" id="A0A9J6F9S9"/>
<organism evidence="3 4">
    <name type="scientific">Haemaphysalis longicornis</name>
    <name type="common">Bush tick</name>
    <dbReference type="NCBI Taxonomy" id="44386"/>
    <lineage>
        <taxon>Eukaryota</taxon>
        <taxon>Metazoa</taxon>
        <taxon>Ecdysozoa</taxon>
        <taxon>Arthropoda</taxon>
        <taxon>Chelicerata</taxon>
        <taxon>Arachnida</taxon>
        <taxon>Acari</taxon>
        <taxon>Parasitiformes</taxon>
        <taxon>Ixodida</taxon>
        <taxon>Ixodoidea</taxon>
        <taxon>Ixodidae</taxon>
        <taxon>Haemaphysalinae</taxon>
        <taxon>Haemaphysalis</taxon>
    </lineage>
</organism>
<proteinExistence type="predicted"/>
<sequence length="385" mass="43315">MHSKFWHAIETNGNLILLHITDDEAPSIKYSVVVKQDLTITLHVANTTVRRLGYNLLVPAVANSKRVVLEFLDGVEQYESGLNASSEDSDNDARATIISILEKLSQEEEKAPGMTLLIEQVNLHFVKKERMRYSVDFMVFCCLLFTVSANAYRFLRSHGSLILPHPRTIRSVGSSFEMSPQNEQQDAAFLSYIAKRIGDLSEDQRYVTLMVDEIHIKSFFDYKGGNISGVAADSGQAANSAFVFTVHSLMNKFKEVVHIVPVHKPNAKFLHKLLRKVSCGLEKIGFKVICVVADNNTINRKAMLPFKPTLVPAIPTSSSKSPTNDFVFPHPCDAQRPLFFVIDPVHILKCVHNNWLKTNDQCFWFPAFKPDETGSGKCYTHISKQ</sequence>
<comment type="caution">
    <text evidence="3">The sequence shown here is derived from an EMBL/GenBank/DDBJ whole genome shotgun (WGS) entry which is preliminary data.</text>
</comment>
<dbReference type="Proteomes" id="UP000821853">
    <property type="component" value="Chromosome 1"/>
</dbReference>
<keyword evidence="4" id="KW-1185">Reference proteome</keyword>
<reference evidence="3 4" key="1">
    <citation type="journal article" date="2020" name="Cell">
        <title>Large-Scale Comparative Analyses of Tick Genomes Elucidate Their Genetic Diversity and Vector Capacities.</title>
        <authorList>
            <consortium name="Tick Genome and Microbiome Consortium (TIGMIC)"/>
            <person name="Jia N."/>
            <person name="Wang J."/>
            <person name="Shi W."/>
            <person name="Du L."/>
            <person name="Sun Y."/>
            <person name="Zhan W."/>
            <person name="Jiang J.F."/>
            <person name="Wang Q."/>
            <person name="Zhang B."/>
            <person name="Ji P."/>
            <person name="Bell-Sakyi L."/>
            <person name="Cui X.M."/>
            <person name="Yuan T.T."/>
            <person name="Jiang B.G."/>
            <person name="Yang W.F."/>
            <person name="Lam T.T."/>
            <person name="Chang Q.C."/>
            <person name="Ding S.J."/>
            <person name="Wang X.J."/>
            <person name="Zhu J.G."/>
            <person name="Ruan X.D."/>
            <person name="Zhao L."/>
            <person name="Wei J.T."/>
            <person name="Ye R.Z."/>
            <person name="Que T.C."/>
            <person name="Du C.H."/>
            <person name="Zhou Y.H."/>
            <person name="Cheng J.X."/>
            <person name="Dai P.F."/>
            <person name="Guo W.B."/>
            <person name="Han X.H."/>
            <person name="Huang E.J."/>
            <person name="Li L.F."/>
            <person name="Wei W."/>
            <person name="Gao Y.C."/>
            <person name="Liu J.Z."/>
            <person name="Shao H.Z."/>
            <person name="Wang X."/>
            <person name="Wang C.C."/>
            <person name="Yang T.C."/>
            <person name="Huo Q.B."/>
            <person name="Li W."/>
            <person name="Chen H.Y."/>
            <person name="Chen S.E."/>
            <person name="Zhou L.G."/>
            <person name="Ni X.B."/>
            <person name="Tian J.H."/>
            <person name="Sheng Y."/>
            <person name="Liu T."/>
            <person name="Pan Y.S."/>
            <person name="Xia L.Y."/>
            <person name="Li J."/>
            <person name="Zhao F."/>
            <person name="Cao W.C."/>
        </authorList>
    </citation>
    <scope>NUCLEOTIDE SEQUENCE [LARGE SCALE GENOMIC DNA]</scope>
    <source>
        <strain evidence="3">HaeL-2018</strain>
    </source>
</reference>
<dbReference type="EMBL" id="JABSTR010000001">
    <property type="protein sequence ID" value="KAH9359515.1"/>
    <property type="molecule type" value="Genomic_DNA"/>
</dbReference>
<dbReference type="VEuPathDB" id="VectorBase:HLOH_045706"/>
<gene>
    <name evidence="3" type="ORF">HPB48_000921</name>
</gene>
<name>A0A9J6F9S9_HAELO</name>
<protein>
    <recommendedName>
        <fullName evidence="5">Transposable element P transposase</fullName>
    </recommendedName>
</protein>
<dbReference type="InterPro" id="IPR021896">
    <property type="entry name" value="THAP9-like_HTH"/>
</dbReference>
<evidence type="ECO:0000313" key="3">
    <source>
        <dbReference type="EMBL" id="KAH9359515.1"/>
    </source>
</evidence>
<accession>A0A9J6F9S9</accession>
<evidence type="ECO:0008006" key="5">
    <source>
        <dbReference type="Google" id="ProtNLM"/>
    </source>
</evidence>
<dbReference type="InterPro" id="IPR048365">
    <property type="entry name" value="TNP-like_RNaseH_N"/>
</dbReference>
<evidence type="ECO:0000259" key="2">
    <source>
        <dbReference type="Pfam" id="PF21787"/>
    </source>
</evidence>
<feature type="domain" description="Transposable element P transposase-like RNase H" evidence="2">
    <location>
        <begin position="189"/>
        <end position="303"/>
    </location>
</feature>